<name>A0A7S0JWS5_CAFRO</name>
<dbReference type="InterPro" id="IPR036322">
    <property type="entry name" value="WD40_repeat_dom_sf"/>
</dbReference>
<dbReference type="SMART" id="SM00320">
    <property type="entry name" value="WD40"/>
    <property type="match status" value="3"/>
</dbReference>
<dbReference type="InterPro" id="IPR015943">
    <property type="entry name" value="WD40/YVTN_repeat-like_dom_sf"/>
</dbReference>
<reference evidence="3" key="1">
    <citation type="submission" date="2021-01" db="EMBL/GenBank/DDBJ databases">
        <authorList>
            <person name="Corre E."/>
            <person name="Pelletier E."/>
            <person name="Niang G."/>
            <person name="Scheremetjew M."/>
            <person name="Finn R."/>
            <person name="Kale V."/>
            <person name="Holt S."/>
            <person name="Cochrane G."/>
            <person name="Meng A."/>
            <person name="Brown T."/>
            <person name="Cohen L."/>
        </authorList>
    </citation>
    <scope>NUCLEOTIDE SEQUENCE</scope>
    <source>
        <strain evidence="3">E4-10</strain>
    </source>
</reference>
<evidence type="ECO:0000313" key="3">
    <source>
        <dbReference type="EMBL" id="CAD8562088.1"/>
    </source>
</evidence>
<feature type="compositionally biased region" description="Low complexity" evidence="2">
    <location>
        <begin position="150"/>
        <end position="194"/>
    </location>
</feature>
<sequence length="454" mass="45456">MVPAPVLHLGGFCGSVTCVAWIGHRWLAAGATDGQVRVWALDEGSSAEPARARTLASVSHPDAVTAVCSAGRGSVEAKLAPAGAAAGVAGRQSRMSAPLPPRRVSGSPASHRTGGAASVDGSARADTPASVTAPPPPRSRVSEPTALEDAAPSAGGVGGSSAAQPGPASETASAAGLGSPPLLSAAPPSRMPSPVVGDPGTWSLPRTMVTACCDGRVRSWGGPCRLDSVARLRATPLSLAWSRRNDALCVGEPAGEVQMLQLEAGGGGLSFVTRAECRNRRGPFRLGAPVVGAHFHPRGRAILVTTLDGRSRVLVTEDATALRPVLKLRGGSGTTLRCAAQFSPAGGLVAGGTEAGALVLWRAAPEGCDPALVEALVPRSARSPAVTPVAPPPSRSPARAVVKADPFGRLSLGSASIAAVAWCPGAGRQLEDGSHLLAASDVRGVVFVVGLPAA</sequence>
<dbReference type="SUPFAM" id="SSF50978">
    <property type="entry name" value="WD40 repeat-like"/>
    <property type="match status" value="1"/>
</dbReference>
<evidence type="ECO:0000256" key="2">
    <source>
        <dbReference type="SAM" id="MobiDB-lite"/>
    </source>
</evidence>
<organism evidence="3">
    <name type="scientific">Cafeteria roenbergensis</name>
    <name type="common">Marine flagellate</name>
    <dbReference type="NCBI Taxonomy" id="33653"/>
    <lineage>
        <taxon>Eukaryota</taxon>
        <taxon>Sar</taxon>
        <taxon>Stramenopiles</taxon>
        <taxon>Bigyra</taxon>
        <taxon>Opalozoa</taxon>
        <taxon>Bicosoecida</taxon>
        <taxon>Cafeteriaceae</taxon>
        <taxon>Cafeteria</taxon>
    </lineage>
</organism>
<gene>
    <name evidence="3" type="ORF">CROE0942_LOCUS6465</name>
</gene>
<dbReference type="PROSITE" id="PS50082">
    <property type="entry name" value="WD_REPEATS_2"/>
    <property type="match status" value="1"/>
</dbReference>
<evidence type="ECO:0000256" key="1">
    <source>
        <dbReference type="PROSITE-ProRule" id="PRU00221"/>
    </source>
</evidence>
<keyword evidence="1" id="KW-0853">WD repeat</keyword>
<dbReference type="Pfam" id="PF00400">
    <property type="entry name" value="WD40"/>
    <property type="match status" value="1"/>
</dbReference>
<proteinExistence type="predicted"/>
<feature type="repeat" description="WD" evidence="1">
    <location>
        <begin position="9"/>
        <end position="49"/>
    </location>
</feature>
<feature type="region of interest" description="Disordered" evidence="2">
    <location>
        <begin position="85"/>
        <end position="201"/>
    </location>
</feature>
<dbReference type="AlphaFoldDB" id="A0A7S0JWS5"/>
<protein>
    <submittedName>
        <fullName evidence="3">Uncharacterized protein</fullName>
    </submittedName>
</protein>
<dbReference type="EMBL" id="HBET01009516">
    <property type="protein sequence ID" value="CAD8562088.1"/>
    <property type="molecule type" value="Transcribed_RNA"/>
</dbReference>
<dbReference type="InterPro" id="IPR001680">
    <property type="entry name" value="WD40_rpt"/>
</dbReference>
<dbReference type="Gene3D" id="2.130.10.10">
    <property type="entry name" value="YVTN repeat-like/Quinoprotein amine dehydrogenase"/>
    <property type="match status" value="2"/>
</dbReference>
<accession>A0A7S0JWS5</accession>